<protein>
    <submittedName>
        <fullName evidence="4">Glycosyltransferase family 4 protein</fullName>
    </submittedName>
</protein>
<dbReference type="InterPro" id="IPR028098">
    <property type="entry name" value="Glyco_trans_4-like_N"/>
</dbReference>
<name>A0A4S5ET23_9ACTN</name>
<keyword evidence="5" id="KW-1185">Reference proteome</keyword>
<dbReference type="GO" id="GO:0016757">
    <property type="term" value="F:glycosyltransferase activity"/>
    <property type="evidence" value="ECO:0007669"/>
    <property type="project" value="UniProtKB-KW"/>
</dbReference>
<reference evidence="4 5" key="1">
    <citation type="submission" date="2019-04" db="EMBL/GenBank/DDBJ databases">
        <title>Draft genome sequences for three unisolated Alnus-infective Frankia Sp+ strains, AgTrS, AiOr and AvVan, the first sequenced Frankia strains able to sporulate in-planta.</title>
        <authorList>
            <person name="Bethencourt L."/>
            <person name="Vautrin F."/>
            <person name="Taib N."/>
            <person name="Dubost A."/>
            <person name="Castro-Garcia L."/>
            <person name="Imbaud O."/>
            <person name="Abrouk D."/>
            <person name="Fournier P."/>
            <person name="Briolay J."/>
            <person name="Nguyen A."/>
            <person name="Normand P."/>
            <person name="Fernandez M.P."/>
            <person name="Brochier-Armanet C."/>
            <person name="Herrera-Belaroussi A."/>
        </authorList>
    </citation>
    <scope>NUCLEOTIDE SEQUENCE [LARGE SCALE GENOMIC DNA]</scope>
    <source>
        <strain evidence="4 5">AvVan</strain>
    </source>
</reference>
<feature type="domain" description="Glycosyltransferase subfamily 4-like N-terminal" evidence="3">
    <location>
        <begin position="16"/>
        <end position="176"/>
    </location>
</feature>
<sequence length="387" mass="40978">MRIVLDGTPLLGRRTGVGRYTEHLLAGLARLDTSWDLAATAFTWRGLDELAESLPAGVRPAARRAPARLLQDAWIRGEHPPVEWLTGAADVVHGTNFVLPPLRRARGVLTIHDLSYLRTPDTVTAASARYSDLVPRGLRRAAAVLTPSRAVAEEVIAAYRLDPALVTPTPLGVDDAWFTTPPPTAAWLQAHGLPERYLLFVGSVEPRKNLPVLLEAVHRLHAAKLGAPPLVLVGPPGWGPTLDLAGLPAGSVIIAGYLDAEQLRATVAGAGVLCFPSRYEGFGLPPLEALAAGTPVVAADIPTVREVTGALLAPADSPSGSPSAGSPVRLVRQADRDSFADDLAEAILALLSSPGDAEAGRTHARAFTWRRTAELTAAVYRRVAELP</sequence>
<evidence type="ECO:0000259" key="3">
    <source>
        <dbReference type="Pfam" id="PF13439"/>
    </source>
</evidence>
<dbReference type="PANTHER" id="PTHR46401:SF2">
    <property type="entry name" value="GLYCOSYLTRANSFERASE WBBK-RELATED"/>
    <property type="match status" value="1"/>
</dbReference>
<evidence type="ECO:0000313" key="4">
    <source>
        <dbReference type="EMBL" id="THJ75611.1"/>
    </source>
</evidence>
<evidence type="ECO:0000313" key="5">
    <source>
        <dbReference type="Proteomes" id="UP000305282"/>
    </source>
</evidence>
<dbReference type="SUPFAM" id="SSF53756">
    <property type="entry name" value="UDP-Glycosyltransferase/glycogen phosphorylase"/>
    <property type="match status" value="1"/>
</dbReference>
<dbReference type="GO" id="GO:0009103">
    <property type="term" value="P:lipopolysaccharide biosynthetic process"/>
    <property type="evidence" value="ECO:0007669"/>
    <property type="project" value="TreeGrafter"/>
</dbReference>
<evidence type="ECO:0000256" key="2">
    <source>
        <dbReference type="ARBA" id="ARBA00022679"/>
    </source>
</evidence>
<keyword evidence="1" id="KW-0328">Glycosyltransferase</keyword>
<gene>
    <name evidence="4" type="ORF">E7Y31_04490</name>
</gene>
<dbReference type="OrthoDB" id="9801609at2"/>
<dbReference type="RefSeq" id="WP_136447063.1">
    <property type="nucleotide sequence ID" value="NZ_SSXH01000061.1"/>
</dbReference>
<dbReference type="Pfam" id="PF13439">
    <property type="entry name" value="Glyco_transf_4"/>
    <property type="match status" value="1"/>
</dbReference>
<organism evidence="4 5">
    <name type="scientific">Candidatus Frankia alpina</name>
    <dbReference type="NCBI Taxonomy" id="2699483"/>
    <lineage>
        <taxon>Bacteria</taxon>
        <taxon>Bacillati</taxon>
        <taxon>Actinomycetota</taxon>
        <taxon>Actinomycetes</taxon>
        <taxon>Frankiales</taxon>
        <taxon>Frankiaceae</taxon>
        <taxon>Frankia</taxon>
    </lineage>
</organism>
<dbReference type="Gene3D" id="3.40.50.2000">
    <property type="entry name" value="Glycogen Phosphorylase B"/>
    <property type="match status" value="2"/>
</dbReference>
<comment type="caution">
    <text evidence="4">The sequence shown here is derived from an EMBL/GenBank/DDBJ whole genome shotgun (WGS) entry which is preliminary data.</text>
</comment>
<dbReference type="Proteomes" id="UP000305282">
    <property type="component" value="Unassembled WGS sequence"/>
</dbReference>
<proteinExistence type="predicted"/>
<dbReference type="CDD" id="cd03809">
    <property type="entry name" value="GT4_MtfB-like"/>
    <property type="match status" value="1"/>
</dbReference>
<dbReference type="AlphaFoldDB" id="A0A4S5ET23"/>
<dbReference type="EMBL" id="SSXH01000061">
    <property type="protein sequence ID" value="THJ75611.1"/>
    <property type="molecule type" value="Genomic_DNA"/>
</dbReference>
<evidence type="ECO:0000256" key="1">
    <source>
        <dbReference type="ARBA" id="ARBA00022676"/>
    </source>
</evidence>
<keyword evidence="2 4" id="KW-0808">Transferase</keyword>
<dbReference type="Pfam" id="PF13692">
    <property type="entry name" value="Glyco_trans_1_4"/>
    <property type="match status" value="1"/>
</dbReference>
<accession>A0A4S5ET23</accession>
<dbReference type="PANTHER" id="PTHR46401">
    <property type="entry name" value="GLYCOSYLTRANSFERASE WBBK-RELATED"/>
    <property type="match status" value="1"/>
</dbReference>